<dbReference type="SMART" id="SM00729">
    <property type="entry name" value="Elp3"/>
    <property type="match status" value="1"/>
</dbReference>
<keyword evidence="2" id="KW-0004">4Fe-4S</keyword>
<dbReference type="GO" id="GO:0051539">
    <property type="term" value="F:4 iron, 4 sulfur cluster binding"/>
    <property type="evidence" value="ECO:0007669"/>
    <property type="project" value="UniProtKB-KW"/>
</dbReference>
<keyword evidence="5" id="KW-0408">Iron</keyword>
<dbReference type="SFLD" id="SFLDG01387">
    <property type="entry name" value="BtrN-like_SPASM_domain_contain"/>
    <property type="match status" value="1"/>
</dbReference>
<dbReference type="PROSITE" id="PS51918">
    <property type="entry name" value="RADICAL_SAM"/>
    <property type="match status" value="1"/>
</dbReference>
<evidence type="ECO:0000256" key="3">
    <source>
        <dbReference type="ARBA" id="ARBA00022691"/>
    </source>
</evidence>
<dbReference type="Pfam" id="PF04055">
    <property type="entry name" value="Radical_SAM"/>
    <property type="match status" value="1"/>
</dbReference>
<dbReference type="Proteomes" id="UP000034588">
    <property type="component" value="Unassembled WGS sequence"/>
</dbReference>
<dbReference type="AlphaFoldDB" id="A0A0G1W2I7"/>
<comment type="cofactor">
    <cofactor evidence="1">
        <name>[4Fe-4S] cluster</name>
        <dbReference type="ChEBI" id="CHEBI:49883"/>
    </cofactor>
</comment>
<dbReference type="SFLD" id="SFLDS00029">
    <property type="entry name" value="Radical_SAM"/>
    <property type="match status" value="1"/>
</dbReference>
<dbReference type="InterPro" id="IPR007197">
    <property type="entry name" value="rSAM"/>
</dbReference>
<dbReference type="GO" id="GO:0046872">
    <property type="term" value="F:metal ion binding"/>
    <property type="evidence" value="ECO:0007669"/>
    <property type="project" value="UniProtKB-KW"/>
</dbReference>
<feature type="domain" description="Radical SAM core" evidence="7">
    <location>
        <begin position="17"/>
        <end position="237"/>
    </location>
</feature>
<dbReference type="Pfam" id="PF13186">
    <property type="entry name" value="SPASM"/>
    <property type="match status" value="1"/>
</dbReference>
<comment type="caution">
    <text evidence="8">The sequence shown here is derived from an EMBL/GenBank/DDBJ whole genome shotgun (WGS) entry which is preliminary data.</text>
</comment>
<dbReference type="CDD" id="cd01335">
    <property type="entry name" value="Radical_SAM"/>
    <property type="match status" value="1"/>
</dbReference>
<dbReference type="InterPro" id="IPR017200">
    <property type="entry name" value="PqqE-like"/>
</dbReference>
<evidence type="ECO:0000256" key="1">
    <source>
        <dbReference type="ARBA" id="ARBA00001966"/>
    </source>
</evidence>
<evidence type="ECO:0000256" key="4">
    <source>
        <dbReference type="ARBA" id="ARBA00022723"/>
    </source>
</evidence>
<keyword evidence="3" id="KW-0949">S-adenosyl-L-methionine</keyword>
<dbReference type="NCBIfam" id="TIGR04085">
    <property type="entry name" value="rSAM_more_4Fe4S"/>
    <property type="match status" value="1"/>
</dbReference>
<gene>
    <name evidence="8" type="ORF">UY48_C0007G0017</name>
</gene>
<dbReference type="SUPFAM" id="SSF102114">
    <property type="entry name" value="Radical SAM enzymes"/>
    <property type="match status" value="1"/>
</dbReference>
<accession>A0A0G1W2I7</accession>
<name>A0A0G1W2I7_9BACT</name>
<reference evidence="8 9" key="1">
    <citation type="journal article" date="2015" name="Nature">
        <title>rRNA introns, odd ribosomes, and small enigmatic genomes across a large radiation of phyla.</title>
        <authorList>
            <person name="Brown C.T."/>
            <person name="Hug L.A."/>
            <person name="Thomas B.C."/>
            <person name="Sharon I."/>
            <person name="Castelle C.J."/>
            <person name="Singh A."/>
            <person name="Wilkins M.J."/>
            <person name="Williams K.H."/>
            <person name="Banfield J.F."/>
        </authorList>
    </citation>
    <scope>NUCLEOTIDE SEQUENCE [LARGE SCALE GENOMIC DNA]</scope>
</reference>
<dbReference type="PANTHER" id="PTHR11228:SF7">
    <property type="entry name" value="PQQA PEPTIDE CYCLASE"/>
    <property type="match status" value="1"/>
</dbReference>
<dbReference type="GO" id="GO:0003824">
    <property type="term" value="F:catalytic activity"/>
    <property type="evidence" value="ECO:0007669"/>
    <property type="project" value="InterPro"/>
</dbReference>
<proteinExistence type="predicted"/>
<evidence type="ECO:0000313" key="9">
    <source>
        <dbReference type="Proteomes" id="UP000034588"/>
    </source>
</evidence>
<dbReference type="PATRIC" id="fig|1618448.3.peg.427"/>
<dbReference type="EMBL" id="LCQD01000007">
    <property type="protein sequence ID" value="KKW12928.1"/>
    <property type="molecule type" value="Genomic_DNA"/>
</dbReference>
<sequence>MIQTLSTSDQIKNFLGAEPLQAASLRVTLGCNLRCKQCYAIAGKPLPNELSLMEVKKLLDDLKALGAIRIFFTGGEPFFRRDMVDIMKYADDNGFAMYISTNGTLVRPDTIEALSHLKHLRTFQISIDGIGKLHDDIRGVPGTFNKAVNTIKMAVNKLHNTKVAVISTLMKSNANQMEKIMDFAINEHADTFGIVTLYPIKRSSDANDISTKDKYELFERLSTLYQSKKTKLKIGLLIPPALMPAKLQEIEYGCGYVCSFPSLLGISSNGDVAPCDGLLKYKNFILGNIREQSLKQIWEHPLMVHLRSITPSDITGVCQKCKHLSFCMGGCRARAYIDHGNFTSSNPLCESFYEAGFFPLYSLRHN</sequence>
<keyword evidence="4" id="KW-0479">Metal-binding</keyword>
<dbReference type="InterPro" id="IPR050377">
    <property type="entry name" value="Radical_SAM_PqqE_MftC-like"/>
</dbReference>
<dbReference type="InterPro" id="IPR023885">
    <property type="entry name" value="4Fe4S-binding_SPASM_dom"/>
</dbReference>
<dbReference type="PANTHER" id="PTHR11228">
    <property type="entry name" value="RADICAL SAM DOMAIN PROTEIN"/>
    <property type="match status" value="1"/>
</dbReference>
<dbReference type="Gene3D" id="3.20.20.70">
    <property type="entry name" value="Aldolase class I"/>
    <property type="match status" value="1"/>
</dbReference>
<dbReference type="InterPro" id="IPR058240">
    <property type="entry name" value="rSAM_sf"/>
</dbReference>
<dbReference type="PIRSF" id="PIRSF037420">
    <property type="entry name" value="PQQ_syn_pqqE"/>
    <property type="match status" value="1"/>
</dbReference>
<dbReference type="SFLD" id="SFLDG01386">
    <property type="entry name" value="main_SPASM_domain-containing"/>
    <property type="match status" value="1"/>
</dbReference>
<dbReference type="SFLD" id="SFLDG01067">
    <property type="entry name" value="SPASM/twitch_domain_containing"/>
    <property type="match status" value="1"/>
</dbReference>
<evidence type="ECO:0000259" key="7">
    <source>
        <dbReference type="PROSITE" id="PS51918"/>
    </source>
</evidence>
<evidence type="ECO:0000256" key="6">
    <source>
        <dbReference type="ARBA" id="ARBA00023014"/>
    </source>
</evidence>
<evidence type="ECO:0000313" key="8">
    <source>
        <dbReference type="EMBL" id="KKW12928.1"/>
    </source>
</evidence>
<evidence type="ECO:0000256" key="5">
    <source>
        <dbReference type="ARBA" id="ARBA00023004"/>
    </source>
</evidence>
<dbReference type="InterPro" id="IPR013785">
    <property type="entry name" value="Aldolase_TIM"/>
</dbReference>
<protein>
    <submittedName>
        <fullName evidence="8">Radical SAM domain protein</fullName>
    </submittedName>
</protein>
<evidence type="ECO:0000256" key="2">
    <source>
        <dbReference type="ARBA" id="ARBA00022485"/>
    </source>
</evidence>
<dbReference type="InterPro" id="IPR006638">
    <property type="entry name" value="Elp3/MiaA/NifB-like_rSAM"/>
</dbReference>
<organism evidence="8 9">
    <name type="scientific">Candidatus Gottesmanbacteria bacterium GW2011_GWB1_49_7</name>
    <dbReference type="NCBI Taxonomy" id="1618448"/>
    <lineage>
        <taxon>Bacteria</taxon>
        <taxon>Candidatus Gottesmaniibacteriota</taxon>
    </lineage>
</organism>
<keyword evidence="6" id="KW-0411">Iron-sulfur</keyword>
<dbReference type="InterPro" id="IPR034391">
    <property type="entry name" value="AdoMet-like_SPASM_containing"/>
</dbReference>